<evidence type="ECO:0000313" key="4">
    <source>
        <dbReference type="EMBL" id="GCF09594.1"/>
    </source>
</evidence>
<proteinExistence type="predicted"/>
<dbReference type="PROSITE" id="PS51194">
    <property type="entry name" value="HELICASE_CTER"/>
    <property type="match status" value="1"/>
</dbReference>
<dbReference type="Pfam" id="PF00176">
    <property type="entry name" value="SNF2-rel_dom"/>
    <property type="match status" value="1"/>
</dbReference>
<gene>
    <name evidence="4" type="ORF">KDI_31580</name>
</gene>
<keyword evidence="4" id="KW-0347">Helicase</keyword>
<dbReference type="InterPro" id="IPR014001">
    <property type="entry name" value="Helicase_ATP-bd"/>
</dbReference>
<dbReference type="Pfam" id="PF00271">
    <property type="entry name" value="Helicase_C"/>
    <property type="match status" value="1"/>
</dbReference>
<evidence type="ECO:0000259" key="3">
    <source>
        <dbReference type="PROSITE" id="PS51194"/>
    </source>
</evidence>
<comment type="caution">
    <text evidence="4">The sequence shown here is derived from an EMBL/GenBank/DDBJ whole genome shotgun (WGS) entry which is preliminary data.</text>
</comment>
<organism evidence="4 5">
    <name type="scientific">Dictyobacter arantiisoli</name>
    <dbReference type="NCBI Taxonomy" id="2014874"/>
    <lineage>
        <taxon>Bacteria</taxon>
        <taxon>Bacillati</taxon>
        <taxon>Chloroflexota</taxon>
        <taxon>Ktedonobacteria</taxon>
        <taxon>Ktedonobacterales</taxon>
        <taxon>Dictyobacteraceae</taxon>
        <taxon>Dictyobacter</taxon>
    </lineage>
</organism>
<dbReference type="GO" id="GO:0004386">
    <property type="term" value="F:helicase activity"/>
    <property type="evidence" value="ECO:0007669"/>
    <property type="project" value="UniProtKB-KW"/>
</dbReference>
<keyword evidence="4" id="KW-0067">ATP-binding</keyword>
<dbReference type="GO" id="GO:0016787">
    <property type="term" value="F:hydrolase activity"/>
    <property type="evidence" value="ECO:0007669"/>
    <property type="project" value="UniProtKB-KW"/>
</dbReference>
<dbReference type="Proteomes" id="UP000322530">
    <property type="component" value="Unassembled WGS sequence"/>
</dbReference>
<dbReference type="CDD" id="cd18793">
    <property type="entry name" value="SF2_C_SNF"/>
    <property type="match status" value="1"/>
</dbReference>
<dbReference type="InterPro" id="IPR049730">
    <property type="entry name" value="SNF2/RAD54-like_C"/>
</dbReference>
<evidence type="ECO:0000313" key="5">
    <source>
        <dbReference type="Proteomes" id="UP000322530"/>
    </source>
</evidence>
<dbReference type="GO" id="GO:0005524">
    <property type="term" value="F:ATP binding"/>
    <property type="evidence" value="ECO:0007669"/>
    <property type="project" value="InterPro"/>
</dbReference>
<sequence>MFVVHAFWDTLEEEGRIHLWAESSAMAAARSRTSRKRQNTVELPSHPFTLSSADLKALLPGILDSGEPARATLRLPTGKTGPLSSPELLLDEPLAPSSAVTLQSWQIDTLTYTVGQAFNLLLAYPQAQLAGVLPGSSLRFWQEVSYFAFDLITRECYVPGFQLSPSRDHGKACWRIHLGQAETARLHLLTKAMPPVCWSFLPPGTYDAGLIQNLILAFLNHCVNAYVRKALSADKRLAQLLSSASTQLAQRWLAALVSSQSTLEAQADVLVPFAEQLQRWLEPERVFSSNASFRTCFKLETPPENNPSLKDTWTLHFYLQSRDDPSLLVAAEQVWRERSSKLTLSKHAIQLPQELLLEDLGRAVRLFPLLEQGMKQARPTALLLNTEQAYHFLCESAPLLEERGFGVLVPSWWQKRGRIKARLRIQSPSGATISSGLMGMESIMNYDWQIAIGEQTLSLTAFQQLVNLKLPLINVRGEWVEFNPDDIKKALTLFDKNGRQREISLNDILHARLADEHTLSGGLAEEVEAQGWINDVLERLEQRIPLANIPVPVTFSGKLRCYQEKGVSWLTFLRQCGFGGCLADDMGMGKTIQIIASLLHEREGADSSSRQPALIICPMSVVGNWQHEVQRFAPSLSVMVHHGLERFTGSDFADEVRKHTLVITTYALALRDQEQLSEIQWDSIILDEAQNIKNEGARQTQAIKALRGNHRVALTGTPVENRLSELWSIMDFLNPGYLGSNTAFRKQFAWPIERSHDPERSAALRRLIQPFVLRRLKTDKDIIQDLPEKMEMKVYCNLTREQASLYEAVVQDMMEKIEHADGIERKGLILATLTRLKQVCNHPAQYLSDHSRLVARSGKLERLREMLEEVLSEGDKALIFTQYAEMGGLLRQYLQETLGVETLFLHGGTTKKQRDQLVQRFQEERRGVPLFILSLKAGGVGLNLTAANHVFHFDRWWNPAVENQATDRAFRIGQQKNVQVHKFICQGTMEERIDQLIEQKRALAEQIVGSGENWLTELSTDQLVELFTLDRAAIVE</sequence>
<accession>A0A5A5TFB1</accession>
<dbReference type="PANTHER" id="PTHR10799">
    <property type="entry name" value="SNF2/RAD54 HELICASE FAMILY"/>
    <property type="match status" value="1"/>
</dbReference>
<dbReference type="InterPro" id="IPR022138">
    <property type="entry name" value="DUF3670"/>
</dbReference>
<dbReference type="PROSITE" id="PS51192">
    <property type="entry name" value="HELICASE_ATP_BIND_1"/>
    <property type="match status" value="1"/>
</dbReference>
<reference evidence="4 5" key="1">
    <citation type="submission" date="2019-01" db="EMBL/GenBank/DDBJ databases">
        <title>Draft genome sequence of Dictyobacter sp. Uno17.</title>
        <authorList>
            <person name="Wang C.M."/>
            <person name="Zheng Y."/>
            <person name="Sakai Y."/>
            <person name="Abe K."/>
            <person name="Yokota A."/>
            <person name="Yabe S."/>
        </authorList>
    </citation>
    <scope>NUCLEOTIDE SEQUENCE [LARGE SCALE GENOMIC DNA]</scope>
    <source>
        <strain evidence="4 5">Uno17</strain>
    </source>
</reference>
<dbReference type="InterPro" id="IPR027417">
    <property type="entry name" value="P-loop_NTPase"/>
</dbReference>
<name>A0A5A5TFB1_9CHLR</name>
<dbReference type="SMART" id="SM00487">
    <property type="entry name" value="DEXDc"/>
    <property type="match status" value="1"/>
</dbReference>
<dbReference type="InterPro" id="IPR000330">
    <property type="entry name" value="SNF2_N"/>
</dbReference>
<dbReference type="Pfam" id="PF12419">
    <property type="entry name" value="DUF3670"/>
    <property type="match status" value="1"/>
</dbReference>
<evidence type="ECO:0000259" key="2">
    <source>
        <dbReference type="PROSITE" id="PS51192"/>
    </source>
</evidence>
<feature type="domain" description="Helicase ATP-binding" evidence="2">
    <location>
        <begin position="571"/>
        <end position="736"/>
    </location>
</feature>
<dbReference type="EMBL" id="BIXY01000046">
    <property type="protein sequence ID" value="GCF09594.1"/>
    <property type="molecule type" value="Genomic_DNA"/>
</dbReference>
<dbReference type="OrthoDB" id="9814088at2"/>
<evidence type="ECO:0000256" key="1">
    <source>
        <dbReference type="ARBA" id="ARBA00022801"/>
    </source>
</evidence>
<dbReference type="InterPro" id="IPR038718">
    <property type="entry name" value="SNF2-like_sf"/>
</dbReference>
<keyword evidence="1" id="KW-0378">Hydrolase</keyword>
<dbReference type="SUPFAM" id="SSF52540">
    <property type="entry name" value="P-loop containing nucleoside triphosphate hydrolases"/>
    <property type="match status" value="2"/>
</dbReference>
<dbReference type="Gene3D" id="3.40.50.10810">
    <property type="entry name" value="Tandem AAA-ATPase domain"/>
    <property type="match status" value="1"/>
</dbReference>
<dbReference type="SMART" id="SM00490">
    <property type="entry name" value="HELICc"/>
    <property type="match status" value="1"/>
</dbReference>
<dbReference type="CDD" id="cd18012">
    <property type="entry name" value="DEXQc_arch_SWI2_SNF2"/>
    <property type="match status" value="1"/>
</dbReference>
<dbReference type="InterPro" id="IPR001650">
    <property type="entry name" value="Helicase_C-like"/>
</dbReference>
<dbReference type="AlphaFoldDB" id="A0A5A5TFB1"/>
<keyword evidence="5" id="KW-1185">Reference proteome</keyword>
<feature type="domain" description="Helicase C-terminal" evidence="3">
    <location>
        <begin position="862"/>
        <end position="1015"/>
    </location>
</feature>
<dbReference type="RefSeq" id="WP_149402524.1">
    <property type="nucleotide sequence ID" value="NZ_BIXY01000046.1"/>
</dbReference>
<keyword evidence="4" id="KW-0547">Nucleotide-binding</keyword>
<protein>
    <submittedName>
        <fullName evidence="4">Helicase</fullName>
    </submittedName>
</protein>
<dbReference type="FunFam" id="3.40.50.300:FF:000533">
    <property type="entry name" value="Helicase, Snf2 family"/>
    <property type="match status" value="1"/>
</dbReference>
<dbReference type="Gene3D" id="3.40.50.300">
    <property type="entry name" value="P-loop containing nucleotide triphosphate hydrolases"/>
    <property type="match status" value="1"/>
</dbReference>